<keyword evidence="2" id="KW-0812">Transmembrane</keyword>
<dbReference type="SUPFAM" id="SSF103473">
    <property type="entry name" value="MFS general substrate transporter"/>
    <property type="match status" value="1"/>
</dbReference>
<evidence type="ECO:0000313" key="3">
    <source>
        <dbReference type="EMBL" id="CAG6392690.1"/>
    </source>
</evidence>
<protein>
    <submittedName>
        <fullName evidence="3">Uncharacterized protein</fullName>
    </submittedName>
</protein>
<proteinExistence type="predicted"/>
<dbReference type="EMBL" id="CAJSLV010000046">
    <property type="protein sequence ID" value="CAG6392690.1"/>
    <property type="molecule type" value="Genomic_DNA"/>
</dbReference>
<dbReference type="Proteomes" id="UP001152519">
    <property type="component" value="Unassembled WGS sequence"/>
</dbReference>
<accession>A0A9W4E3N5</accession>
<evidence type="ECO:0000256" key="2">
    <source>
        <dbReference type="SAM" id="Phobius"/>
    </source>
</evidence>
<name>A0A9W4E3N5_9ACTN</name>
<gene>
    <name evidence="3" type="ORF">SCOCK_180067</name>
</gene>
<evidence type="ECO:0000313" key="4">
    <source>
        <dbReference type="Proteomes" id="UP001152519"/>
    </source>
</evidence>
<sequence length="106" mass="10364">MRAVNEILGQRSPTATTHPAGPAGRGEQGLVSGLLNTARQLGGALGLTVLATAAASRMADRAAGGAAPADALSAGYGLAFLICAGFLAVGTCLVALLPKRAPRPAS</sequence>
<feature type="region of interest" description="Disordered" evidence="1">
    <location>
        <begin position="1"/>
        <end position="28"/>
    </location>
</feature>
<dbReference type="InterPro" id="IPR036259">
    <property type="entry name" value="MFS_trans_sf"/>
</dbReference>
<feature type="transmembrane region" description="Helical" evidence="2">
    <location>
        <begin position="76"/>
        <end position="97"/>
    </location>
</feature>
<evidence type="ECO:0000256" key="1">
    <source>
        <dbReference type="SAM" id="MobiDB-lite"/>
    </source>
</evidence>
<organism evidence="3 4">
    <name type="scientific">Actinacidiphila cocklensis</name>
    <dbReference type="NCBI Taxonomy" id="887465"/>
    <lineage>
        <taxon>Bacteria</taxon>
        <taxon>Bacillati</taxon>
        <taxon>Actinomycetota</taxon>
        <taxon>Actinomycetes</taxon>
        <taxon>Kitasatosporales</taxon>
        <taxon>Streptomycetaceae</taxon>
        <taxon>Actinacidiphila</taxon>
    </lineage>
</organism>
<dbReference type="Gene3D" id="1.20.1250.20">
    <property type="entry name" value="MFS general substrate transporter like domains"/>
    <property type="match status" value="1"/>
</dbReference>
<comment type="caution">
    <text evidence="3">The sequence shown here is derived from an EMBL/GenBank/DDBJ whole genome shotgun (WGS) entry which is preliminary data.</text>
</comment>
<dbReference type="AlphaFoldDB" id="A0A9W4E3N5"/>
<keyword evidence="4" id="KW-1185">Reference proteome</keyword>
<reference evidence="3" key="1">
    <citation type="submission" date="2021-05" db="EMBL/GenBank/DDBJ databases">
        <authorList>
            <person name="Arsene-Ploetze F."/>
        </authorList>
    </citation>
    <scope>NUCLEOTIDE SEQUENCE</scope>
    <source>
        <strain evidence="3">DSM 42138</strain>
    </source>
</reference>
<keyword evidence="2" id="KW-0472">Membrane</keyword>
<keyword evidence="2" id="KW-1133">Transmembrane helix</keyword>